<organism evidence="3 4">
    <name type="scientific">Streptomyces tropicalis</name>
    <dbReference type="NCBI Taxonomy" id="3034234"/>
    <lineage>
        <taxon>Bacteria</taxon>
        <taxon>Bacillati</taxon>
        <taxon>Actinomycetota</taxon>
        <taxon>Actinomycetes</taxon>
        <taxon>Kitasatosporales</taxon>
        <taxon>Streptomycetaceae</taxon>
        <taxon>Streptomyces</taxon>
    </lineage>
</organism>
<dbReference type="RefSeq" id="WP_276112603.1">
    <property type="nucleotide sequence ID" value="NZ_JARJBB010000038.1"/>
</dbReference>
<dbReference type="EMBL" id="JARJBB010000038">
    <property type="protein sequence ID" value="MDF3303057.1"/>
    <property type="molecule type" value="Genomic_DNA"/>
</dbReference>
<evidence type="ECO:0000313" key="3">
    <source>
        <dbReference type="EMBL" id="MDF3303057.1"/>
    </source>
</evidence>
<feature type="compositionally biased region" description="Basic and acidic residues" evidence="1">
    <location>
        <begin position="80"/>
        <end position="115"/>
    </location>
</feature>
<proteinExistence type="predicted"/>
<feature type="transmembrane region" description="Helical" evidence="2">
    <location>
        <begin position="55"/>
        <end position="70"/>
    </location>
</feature>
<feature type="transmembrane region" description="Helical" evidence="2">
    <location>
        <begin position="6"/>
        <end position="26"/>
    </location>
</feature>
<accession>A0ABT6AEI3</accession>
<sequence length="126" mass="13857">MNWADLLNALLVAGMVMPLLLMLLGLLATTRAIAIQIAALTLLTVSAFWRGDAEGTVLYASTSMVLLLMLRRSRTRAKARTQDNNRNRGKNLSKDQDRAPGPDRTASKGRDRSTDQVHVITTVKKP</sequence>
<keyword evidence="4" id="KW-1185">Reference proteome</keyword>
<keyword evidence="2" id="KW-0472">Membrane</keyword>
<dbReference type="Proteomes" id="UP001221150">
    <property type="component" value="Unassembled WGS sequence"/>
</dbReference>
<reference evidence="3 4" key="1">
    <citation type="submission" date="2023-03" db="EMBL/GenBank/DDBJ databases">
        <title>Draft genome sequence of Streptomyces sp. K1PA1 isolated from peat swamp forest in Thailand.</title>
        <authorList>
            <person name="Klaysubun C."/>
            <person name="Duangmal K."/>
        </authorList>
    </citation>
    <scope>NUCLEOTIDE SEQUENCE [LARGE SCALE GENOMIC DNA]</scope>
    <source>
        <strain evidence="3 4">K1PA1</strain>
    </source>
</reference>
<keyword evidence="2" id="KW-0812">Transmembrane</keyword>
<gene>
    <name evidence="3" type="ORF">P3H78_31485</name>
</gene>
<feature type="region of interest" description="Disordered" evidence="1">
    <location>
        <begin position="75"/>
        <end position="126"/>
    </location>
</feature>
<evidence type="ECO:0000256" key="1">
    <source>
        <dbReference type="SAM" id="MobiDB-lite"/>
    </source>
</evidence>
<feature type="transmembrane region" description="Helical" evidence="2">
    <location>
        <begin position="33"/>
        <end position="49"/>
    </location>
</feature>
<evidence type="ECO:0000313" key="4">
    <source>
        <dbReference type="Proteomes" id="UP001221150"/>
    </source>
</evidence>
<keyword evidence="2" id="KW-1133">Transmembrane helix</keyword>
<name>A0ABT6AEI3_9ACTN</name>
<comment type="caution">
    <text evidence="3">The sequence shown here is derived from an EMBL/GenBank/DDBJ whole genome shotgun (WGS) entry which is preliminary data.</text>
</comment>
<evidence type="ECO:0008006" key="5">
    <source>
        <dbReference type="Google" id="ProtNLM"/>
    </source>
</evidence>
<evidence type="ECO:0000256" key="2">
    <source>
        <dbReference type="SAM" id="Phobius"/>
    </source>
</evidence>
<protein>
    <recommendedName>
        <fullName evidence="5">Transmembrane protein</fullName>
    </recommendedName>
</protein>